<keyword evidence="1" id="KW-0614">Plasmid</keyword>
<gene>
    <name evidence="1" type="ORF">Bandiella_01639</name>
</gene>
<name>A0ABZ0UP87_9RICK</name>
<proteinExistence type="predicted"/>
<accession>A0ABZ0UP87</accession>
<organism evidence="1 2">
    <name type="scientific">Candidatus Bandiella euplotis</name>
    <dbReference type="NCBI Taxonomy" id="1664265"/>
    <lineage>
        <taxon>Bacteria</taxon>
        <taxon>Pseudomonadati</taxon>
        <taxon>Pseudomonadota</taxon>
        <taxon>Alphaproteobacteria</taxon>
        <taxon>Rickettsiales</taxon>
        <taxon>Candidatus Midichloriaceae</taxon>
        <taxon>Candidatus Bandiella</taxon>
    </lineage>
</organism>
<keyword evidence="2" id="KW-1185">Reference proteome</keyword>
<dbReference type="RefSeq" id="WP_323733452.1">
    <property type="nucleotide sequence ID" value="NZ_CP110821.1"/>
</dbReference>
<protein>
    <submittedName>
        <fullName evidence="1">Uncharacterized protein</fullName>
    </submittedName>
</protein>
<reference evidence="1 2" key="1">
    <citation type="submission" date="2022-11" db="EMBL/GenBank/DDBJ databases">
        <title>Host association and intracellularity evolved multiple times independently in the Rickettsiales.</title>
        <authorList>
            <person name="Castelli M."/>
            <person name="Nardi T."/>
            <person name="Gammuto L."/>
            <person name="Bellinzona G."/>
            <person name="Sabaneyeva E."/>
            <person name="Potekhin A."/>
            <person name="Serra V."/>
            <person name="Petroni G."/>
            <person name="Sassera D."/>
        </authorList>
    </citation>
    <scope>NUCLEOTIDE SEQUENCE [LARGE SCALE GENOMIC DNA]</scope>
    <source>
        <strain evidence="1 2">NDG2</strain>
        <plasmid evidence="1 2">unnamed1</plasmid>
    </source>
</reference>
<evidence type="ECO:0000313" key="2">
    <source>
        <dbReference type="Proteomes" id="UP001327219"/>
    </source>
</evidence>
<sequence length="101" mass="11737">MELGTKLSFIEEIRDGIQKRYNDLKREVKNNANITDGNKQRAISYAKGMFEDANKNFLEVKPQVEAASKTDRVSEQIARHMTSIAKYKDKIYELCDYESKK</sequence>
<evidence type="ECO:0000313" key="1">
    <source>
        <dbReference type="EMBL" id="WPX97477.1"/>
    </source>
</evidence>
<dbReference type="Proteomes" id="UP001327219">
    <property type="component" value="Plasmid unnamed1"/>
</dbReference>
<geneLocation type="plasmid" evidence="1 2">
    <name>unnamed1</name>
</geneLocation>
<dbReference type="EMBL" id="CP110821">
    <property type="protein sequence ID" value="WPX97477.1"/>
    <property type="molecule type" value="Genomic_DNA"/>
</dbReference>